<evidence type="ECO:0000313" key="2">
    <source>
        <dbReference type="Proteomes" id="UP001241603"/>
    </source>
</evidence>
<dbReference type="Gene3D" id="3.40.50.620">
    <property type="entry name" value="HUPs"/>
    <property type="match status" value="1"/>
</dbReference>
<dbReference type="InterPro" id="IPR049676">
    <property type="entry name" value="QatC"/>
</dbReference>
<protein>
    <submittedName>
        <fullName evidence="1">7-cyano-7-deazaguanine synthase in queuosine biosynthesis</fullName>
    </submittedName>
</protein>
<proteinExistence type="predicted"/>
<dbReference type="EMBL" id="JAUSVO010000004">
    <property type="protein sequence ID" value="MDQ0438795.1"/>
    <property type="molecule type" value="Genomic_DNA"/>
</dbReference>
<dbReference type="RefSeq" id="WP_266349684.1">
    <property type="nucleotide sequence ID" value="NZ_JAPKNG010000004.1"/>
</dbReference>
<dbReference type="SUPFAM" id="SSF52402">
    <property type="entry name" value="Adenine nucleotide alpha hydrolases-like"/>
    <property type="match status" value="1"/>
</dbReference>
<gene>
    <name evidence="1" type="ORF">QO014_003190</name>
</gene>
<accession>A0ABU0H937</accession>
<keyword evidence="2" id="KW-1185">Reference proteome</keyword>
<organism evidence="1 2">
    <name type="scientific">Kaistia dalseonensis</name>
    <dbReference type="NCBI Taxonomy" id="410840"/>
    <lineage>
        <taxon>Bacteria</taxon>
        <taxon>Pseudomonadati</taxon>
        <taxon>Pseudomonadota</taxon>
        <taxon>Alphaproteobacteria</taxon>
        <taxon>Hyphomicrobiales</taxon>
        <taxon>Kaistiaceae</taxon>
        <taxon>Kaistia</taxon>
    </lineage>
</organism>
<reference evidence="1 2" key="1">
    <citation type="submission" date="2023-07" db="EMBL/GenBank/DDBJ databases">
        <title>Genomic Encyclopedia of Type Strains, Phase IV (KMG-IV): sequencing the most valuable type-strain genomes for metagenomic binning, comparative biology and taxonomic classification.</title>
        <authorList>
            <person name="Goeker M."/>
        </authorList>
    </citation>
    <scope>NUCLEOTIDE SEQUENCE [LARGE SCALE GENOMIC DNA]</scope>
    <source>
        <strain evidence="1 2">B6-8</strain>
    </source>
</reference>
<sequence>MHLPRPPSAIAWDFLTIALAVYAADRFVVRREAPDAWTRMILLEVELSDPEPWIAQADALAEALRFLSSDIWYLRFRTGGSLPPTFQARPSDRDCACLFSGGLDSLIGAIDLRAEGRRPLLVSQASPKEGSVQDILAGEIGMLEHHFAGRAAEKWRPPYEPSSRARSMLFFGYGAVAASSIGSIDAPADLVVPENGLISINAPLTHRHIGSLSTRTTHPHFVSSLQAVFDGVGLGVRLDNPYGFKTKGEMLAQCRDRVIERLAATSYSCGKGKRLNKQCGRCVPCLIRRASFDAARVADGTNYWADDLSQHAANEDVASARFAAATLAERDIDRWVSQAGPLPSDPTLRSRYVDVVRRGTEELRSFFAGIAWP</sequence>
<dbReference type="InterPro" id="IPR014729">
    <property type="entry name" value="Rossmann-like_a/b/a_fold"/>
</dbReference>
<dbReference type="Proteomes" id="UP001241603">
    <property type="component" value="Unassembled WGS sequence"/>
</dbReference>
<dbReference type="NCBIfam" id="NF041925">
    <property type="entry name" value="QatC"/>
    <property type="match status" value="1"/>
</dbReference>
<comment type="caution">
    <text evidence="1">The sequence shown here is derived from an EMBL/GenBank/DDBJ whole genome shotgun (WGS) entry which is preliminary data.</text>
</comment>
<name>A0ABU0H937_9HYPH</name>
<evidence type="ECO:0000313" key="1">
    <source>
        <dbReference type="EMBL" id="MDQ0438795.1"/>
    </source>
</evidence>